<dbReference type="InterPro" id="IPR029024">
    <property type="entry name" value="TerB-like"/>
</dbReference>
<evidence type="ECO:0000313" key="1">
    <source>
        <dbReference type="EMBL" id="MBB5221940.1"/>
    </source>
</evidence>
<dbReference type="EMBL" id="JACHFM010000002">
    <property type="protein sequence ID" value="MBB5221940.1"/>
    <property type="molecule type" value="Genomic_DNA"/>
</dbReference>
<proteinExistence type="predicted"/>
<accession>A0A840SMH4</accession>
<dbReference type="InterPro" id="IPR007486">
    <property type="entry name" value="YebE"/>
</dbReference>
<dbReference type="Gene3D" id="1.10.3680.10">
    <property type="entry name" value="TerB-like"/>
    <property type="match status" value="1"/>
</dbReference>
<keyword evidence="2" id="KW-1185">Reference proteome</keyword>
<reference evidence="1 2" key="1">
    <citation type="submission" date="2020-08" db="EMBL/GenBank/DDBJ databases">
        <title>Genomic Encyclopedia of Type Strains, Phase IV (KMG-IV): sequencing the most valuable type-strain genomes for metagenomic binning, comparative biology and taxonomic classification.</title>
        <authorList>
            <person name="Goeker M."/>
        </authorList>
    </citation>
    <scope>NUCLEOTIDE SEQUENCE [LARGE SCALE GENOMIC DNA]</scope>
    <source>
        <strain evidence="1 2">DSM 101730</strain>
    </source>
</reference>
<organism evidence="1 2">
    <name type="scientific">Amaricoccus macauensis</name>
    <dbReference type="NCBI Taxonomy" id="57001"/>
    <lineage>
        <taxon>Bacteria</taxon>
        <taxon>Pseudomonadati</taxon>
        <taxon>Pseudomonadota</taxon>
        <taxon>Alphaproteobacteria</taxon>
        <taxon>Rhodobacterales</taxon>
        <taxon>Paracoccaceae</taxon>
        <taxon>Amaricoccus</taxon>
    </lineage>
</organism>
<evidence type="ECO:0000313" key="2">
    <source>
        <dbReference type="Proteomes" id="UP000549457"/>
    </source>
</evidence>
<dbReference type="SUPFAM" id="SSF158682">
    <property type="entry name" value="TerB-like"/>
    <property type="match status" value="1"/>
</dbReference>
<dbReference type="Proteomes" id="UP000549457">
    <property type="component" value="Unassembled WGS sequence"/>
</dbReference>
<dbReference type="RefSeq" id="WP_184148380.1">
    <property type="nucleotide sequence ID" value="NZ_JACHFM010000002.1"/>
</dbReference>
<dbReference type="Pfam" id="PF04391">
    <property type="entry name" value="DUF533"/>
    <property type="match status" value="1"/>
</dbReference>
<protein>
    <submittedName>
        <fullName evidence="1">Uncharacterized membrane protein YebE (DUF533 family)</fullName>
    </submittedName>
</protein>
<name>A0A840SMH4_9RHOB</name>
<comment type="caution">
    <text evidence="1">The sequence shown here is derived from an EMBL/GenBank/DDBJ whole genome shotgun (WGS) entry which is preliminary data.</text>
</comment>
<dbReference type="AlphaFoldDB" id="A0A840SMH4"/>
<sequence>MSLGDILGQIMQQGLGGQTQTRDRLQTTANNLDAQGGGLGGLFGQLQGVLQRAGVDTGSLGGAAQGFGDRARDFARTEQVGGLSGAQLGGIGALAGALLGGGGLGGAARGGAMAILGTLALNALRAAQGGGGAAEAAPVAESEIRALTGPDSEKLALRAMIAAAKADGQIDQDEMGKIIGKISADSVTPEEKQFVLDEMNKPLDVAALAADVRDPAQAAQVYAASILAIDADTEQERAYLRELASALDLNAGAVAQLHKMAGVPV</sequence>
<gene>
    <name evidence="1" type="ORF">HNP73_001876</name>
</gene>
<dbReference type="CDD" id="cd07178">
    <property type="entry name" value="terB_like_YebE"/>
    <property type="match status" value="1"/>
</dbReference>